<reference evidence="1" key="1">
    <citation type="submission" date="2021-04" db="EMBL/GenBank/DDBJ databases">
        <authorList>
            <person name="Barnhill K.B."/>
            <person name="Biggs A.M."/>
            <person name="Bland J."/>
            <person name="Choudhary H.M."/>
            <person name="Crogan R.E."/>
            <person name="Finocchiaro A.B."/>
            <person name="Franco V."/>
            <person name="Fuller T.A."/>
            <person name="Hanwacker C.G."/>
            <person name="Howard Z.E."/>
            <person name="Iqbal M."/>
            <person name="Mathew A.M."/>
            <person name="Miller S."/>
            <person name="Padhye S."/>
            <person name="Rainey E."/>
            <person name="Rodriguez A."/>
            <person name="Stewart E."/>
            <person name="Otero L.A."/>
            <person name="Chase M.A."/>
            <person name="Pollenz R.S."/>
            <person name="Garlena R.A."/>
            <person name="Russell D.A."/>
            <person name="Jacobs-Sera D."/>
            <person name="Hatfull G.F."/>
        </authorList>
    </citation>
    <scope>NUCLEOTIDE SEQUENCE</scope>
</reference>
<dbReference type="KEGG" id="vg:80020438"/>
<evidence type="ECO:0000313" key="2">
    <source>
        <dbReference type="Proteomes" id="UP000683422"/>
    </source>
</evidence>
<dbReference type="RefSeq" id="YP_010755766.1">
    <property type="nucleotide sequence ID" value="NC_073474.1"/>
</dbReference>
<gene>
    <name evidence="1" type="primary">25</name>
    <name evidence="1" type="ORF">SEA_VANLEE_25</name>
</gene>
<organism evidence="1 2">
    <name type="scientific">Gordonia phage VanLee</name>
    <dbReference type="NCBI Taxonomy" id="2845816"/>
    <lineage>
        <taxon>Viruses</taxon>
        <taxon>Duplodnaviria</taxon>
        <taxon>Heunggongvirae</taxon>
        <taxon>Uroviricota</taxon>
        <taxon>Caudoviricetes</taxon>
        <taxon>Kruegerviridae</taxon>
        <taxon>Vanleevirus</taxon>
        <taxon>Vanleevirus vanlee</taxon>
    </lineage>
</organism>
<evidence type="ECO:0000313" key="1">
    <source>
        <dbReference type="EMBL" id="QWS68143.1"/>
    </source>
</evidence>
<dbReference type="EMBL" id="MZ028627">
    <property type="protein sequence ID" value="QWS68143.1"/>
    <property type="molecule type" value="Genomic_DNA"/>
</dbReference>
<dbReference type="Proteomes" id="UP000683422">
    <property type="component" value="Segment"/>
</dbReference>
<proteinExistence type="predicted"/>
<dbReference type="GeneID" id="80020438"/>
<accession>A0A8F2D9M8</accession>
<name>A0A8F2D9M8_9CAUD</name>
<protein>
    <submittedName>
        <fullName evidence="1">Minor tail protein</fullName>
    </submittedName>
</protein>
<keyword evidence="2" id="KW-1185">Reference proteome</keyword>
<sequence>MSTPNWLEDDIVVEVPDTFVPVVDVPDPVDVEILVVQGRDGTGLRINGHVPAYADLPTGLGPADRSTYLVRADGRLYPWNGASFPPEGQGLLAIGPTGDDGRGIEAITISGDTLEFEMSDDDVELVVVPALTSATEASVAAEAARVAAVLAREAAADFASAAGGHVLTAQGHASAAEGSALAAAQSADEAADVVASGVPNATPTAKGGIRLAGDLGGTWDAPTVPDLEEKVDDTDPRLSDARPLMTVDLTTATAAATAAKTATGVAPAAGQIVKLTFTSGNTVGAPTLSVNGGPAGNIRTGNNNVGTAGVQVSAGGFLLLYFDGTFFHMISEPTLIGEISEADITAGTSTTQRGITGRRAKFIIDTARNGVELAANKGQANGYAGLDAGGKVPIGQLPSSIMEYRGVWNAATNSPALANGTGDTGDVYRVGTAGTRDLGAGAIEFAVGDYAVYNAAGQWEKSDTTDAVASVAGLIGVITAAALRTALSITNVNNTSDADKPISTAQSNGLVARTNVPNSAYLTGGDGSPLIVNWSQGVDGNTVAARDSAGRLSGATPATANHLANKTYVDGRIVFGPLPATGEAGVLYVVP</sequence>